<dbReference type="KEGG" id="ehx:EMIHUDRAFT_443389"/>
<evidence type="ECO:0000256" key="12">
    <source>
        <dbReference type="SAM" id="Phobius"/>
    </source>
</evidence>
<dbReference type="AlphaFoldDB" id="A0A0D3JT48"/>
<dbReference type="Gene3D" id="3.10.120.10">
    <property type="entry name" value="Cytochrome b5-like heme/steroid binding domain"/>
    <property type="match status" value="1"/>
</dbReference>
<evidence type="ECO:0000256" key="9">
    <source>
        <dbReference type="ARBA" id="ARBA00023098"/>
    </source>
</evidence>
<dbReference type="OMA" id="CGWWMHE"/>
<dbReference type="PROSITE" id="PS50255">
    <property type="entry name" value="CYTOCHROME_B5_2"/>
    <property type="match status" value="1"/>
</dbReference>
<dbReference type="HOGENOM" id="CLU_600437_0_0_1"/>
<dbReference type="InterPro" id="IPR012171">
    <property type="entry name" value="Fatty_acid_desaturase"/>
</dbReference>
<dbReference type="PaxDb" id="2903-EOD26683"/>
<dbReference type="PIRSF" id="PIRSF015921">
    <property type="entry name" value="FA_sphinglp_des"/>
    <property type="match status" value="1"/>
</dbReference>
<keyword evidence="9" id="KW-0443">Lipid metabolism</keyword>
<keyword evidence="7" id="KW-0560">Oxidoreductase</keyword>
<feature type="domain" description="Cytochrome b5 heme-binding" evidence="13">
    <location>
        <begin position="45"/>
        <end position="93"/>
    </location>
</feature>
<evidence type="ECO:0000259" key="13">
    <source>
        <dbReference type="PROSITE" id="PS50255"/>
    </source>
</evidence>
<evidence type="ECO:0000256" key="4">
    <source>
        <dbReference type="ARBA" id="ARBA00022692"/>
    </source>
</evidence>
<evidence type="ECO:0000256" key="11">
    <source>
        <dbReference type="SAM" id="MobiDB-lite"/>
    </source>
</evidence>
<dbReference type="InterPro" id="IPR005804">
    <property type="entry name" value="FA_desaturase_dom"/>
</dbReference>
<dbReference type="RefSeq" id="XP_005779112.1">
    <property type="nucleotide sequence ID" value="XM_005779055.1"/>
</dbReference>
<accession>A0A0D3JT48</accession>
<dbReference type="GO" id="GO:0016020">
    <property type="term" value="C:membrane"/>
    <property type="evidence" value="ECO:0007669"/>
    <property type="project" value="UniProtKB-SubCell"/>
</dbReference>
<proteinExistence type="inferred from homology"/>
<keyword evidence="5" id="KW-0479">Metal-binding</keyword>
<evidence type="ECO:0000256" key="8">
    <source>
        <dbReference type="ARBA" id="ARBA00023004"/>
    </source>
</evidence>
<dbReference type="GO" id="GO:0046872">
    <property type="term" value="F:metal ion binding"/>
    <property type="evidence" value="ECO:0007669"/>
    <property type="project" value="UniProtKB-KW"/>
</dbReference>
<evidence type="ECO:0000256" key="7">
    <source>
        <dbReference type="ARBA" id="ARBA00023002"/>
    </source>
</evidence>
<keyword evidence="3" id="KW-0349">Heme</keyword>
<evidence type="ECO:0000256" key="10">
    <source>
        <dbReference type="ARBA" id="ARBA00023136"/>
    </source>
</evidence>
<feature type="transmembrane region" description="Helical" evidence="12">
    <location>
        <begin position="143"/>
        <end position="167"/>
    </location>
</feature>
<evidence type="ECO:0000313" key="15">
    <source>
        <dbReference type="Proteomes" id="UP000013827"/>
    </source>
</evidence>
<reference evidence="14" key="2">
    <citation type="submission" date="2024-10" db="UniProtKB">
        <authorList>
            <consortium name="EnsemblProtists"/>
        </authorList>
    </citation>
    <scope>IDENTIFICATION</scope>
</reference>
<evidence type="ECO:0000256" key="5">
    <source>
        <dbReference type="ARBA" id="ARBA00022723"/>
    </source>
</evidence>
<dbReference type="GO" id="GO:0006629">
    <property type="term" value="P:lipid metabolic process"/>
    <property type="evidence" value="ECO:0007669"/>
    <property type="project" value="UniProtKB-KW"/>
</dbReference>
<evidence type="ECO:0000313" key="14">
    <source>
        <dbReference type="EnsemblProtists" id="EOD26683"/>
    </source>
</evidence>
<keyword evidence="8" id="KW-0408">Iron</keyword>
<dbReference type="CDD" id="cd03506">
    <property type="entry name" value="Delta6-FADS-like"/>
    <property type="match status" value="1"/>
</dbReference>
<name>A0A0D3JT48_EMIH1</name>
<evidence type="ECO:0000256" key="1">
    <source>
        <dbReference type="ARBA" id="ARBA00004141"/>
    </source>
</evidence>
<dbReference type="InterPro" id="IPR036400">
    <property type="entry name" value="Cyt_B5-like_heme/steroid_sf"/>
</dbReference>
<dbReference type="SUPFAM" id="SSF55856">
    <property type="entry name" value="Cytochrome b5-like heme/steroid binding domain"/>
    <property type="match status" value="1"/>
</dbReference>
<dbReference type="SMART" id="SM01117">
    <property type="entry name" value="Cyt-b5"/>
    <property type="match status" value="1"/>
</dbReference>
<comment type="similarity">
    <text evidence="2">Belongs to the fatty acid desaturase type 1 family.</text>
</comment>
<dbReference type="InterPro" id="IPR001199">
    <property type="entry name" value="Cyt_B5-like_heme/steroid-bd"/>
</dbReference>
<reference evidence="15" key="1">
    <citation type="journal article" date="2013" name="Nature">
        <title>Pan genome of the phytoplankton Emiliania underpins its global distribution.</title>
        <authorList>
            <person name="Read B.A."/>
            <person name="Kegel J."/>
            <person name="Klute M.J."/>
            <person name="Kuo A."/>
            <person name="Lefebvre S.C."/>
            <person name="Maumus F."/>
            <person name="Mayer C."/>
            <person name="Miller J."/>
            <person name="Monier A."/>
            <person name="Salamov A."/>
            <person name="Young J."/>
            <person name="Aguilar M."/>
            <person name="Claverie J.M."/>
            <person name="Frickenhaus S."/>
            <person name="Gonzalez K."/>
            <person name="Herman E.K."/>
            <person name="Lin Y.C."/>
            <person name="Napier J."/>
            <person name="Ogata H."/>
            <person name="Sarno A.F."/>
            <person name="Shmutz J."/>
            <person name="Schroeder D."/>
            <person name="de Vargas C."/>
            <person name="Verret F."/>
            <person name="von Dassow P."/>
            <person name="Valentin K."/>
            <person name="Van de Peer Y."/>
            <person name="Wheeler G."/>
            <person name="Dacks J.B."/>
            <person name="Delwiche C.F."/>
            <person name="Dyhrman S.T."/>
            <person name="Glockner G."/>
            <person name="John U."/>
            <person name="Richards T."/>
            <person name="Worden A.Z."/>
            <person name="Zhang X."/>
            <person name="Grigoriev I.V."/>
            <person name="Allen A.E."/>
            <person name="Bidle K."/>
            <person name="Borodovsky M."/>
            <person name="Bowler C."/>
            <person name="Brownlee C."/>
            <person name="Cock J.M."/>
            <person name="Elias M."/>
            <person name="Gladyshev V.N."/>
            <person name="Groth M."/>
            <person name="Guda C."/>
            <person name="Hadaegh A."/>
            <person name="Iglesias-Rodriguez M.D."/>
            <person name="Jenkins J."/>
            <person name="Jones B.M."/>
            <person name="Lawson T."/>
            <person name="Leese F."/>
            <person name="Lindquist E."/>
            <person name="Lobanov A."/>
            <person name="Lomsadze A."/>
            <person name="Malik S.B."/>
            <person name="Marsh M.E."/>
            <person name="Mackinder L."/>
            <person name="Mock T."/>
            <person name="Mueller-Roeber B."/>
            <person name="Pagarete A."/>
            <person name="Parker M."/>
            <person name="Probert I."/>
            <person name="Quesneville H."/>
            <person name="Raines C."/>
            <person name="Rensing S.A."/>
            <person name="Riano-Pachon D.M."/>
            <person name="Richier S."/>
            <person name="Rokitta S."/>
            <person name="Shiraiwa Y."/>
            <person name="Soanes D.M."/>
            <person name="van der Giezen M."/>
            <person name="Wahlund T.M."/>
            <person name="Williams B."/>
            <person name="Wilson W."/>
            <person name="Wolfe G."/>
            <person name="Wurch L.L."/>
        </authorList>
    </citation>
    <scope>NUCLEOTIDE SEQUENCE</scope>
</reference>
<dbReference type="GO" id="GO:0020037">
    <property type="term" value="F:heme binding"/>
    <property type="evidence" value="ECO:0007669"/>
    <property type="project" value="InterPro"/>
</dbReference>
<dbReference type="Proteomes" id="UP000013827">
    <property type="component" value="Unassembled WGS sequence"/>
</dbReference>
<organism evidence="14 15">
    <name type="scientific">Emiliania huxleyi (strain CCMP1516)</name>
    <dbReference type="NCBI Taxonomy" id="280463"/>
    <lineage>
        <taxon>Eukaryota</taxon>
        <taxon>Haptista</taxon>
        <taxon>Haptophyta</taxon>
        <taxon>Prymnesiophyceae</taxon>
        <taxon>Isochrysidales</taxon>
        <taxon>Noelaerhabdaceae</taxon>
        <taxon>Emiliania</taxon>
    </lineage>
</organism>
<feature type="transmembrane region" description="Helical" evidence="12">
    <location>
        <begin position="252"/>
        <end position="271"/>
    </location>
</feature>
<comment type="subcellular location">
    <subcellularLocation>
        <location evidence="1">Membrane</location>
        <topology evidence="1">Multi-pass membrane protein</topology>
    </subcellularLocation>
</comment>
<evidence type="ECO:0000256" key="6">
    <source>
        <dbReference type="ARBA" id="ARBA00022989"/>
    </source>
</evidence>
<sequence length="455" mass="50801">MSLAAKDAASAHSSVLDPKYHGATNKSRTDAADLTVSSIDTSKEMIIRGRVYDVSDFIKRHPGGSIIKLSLGSDATDAYNNFHIRSKKADKMLRALPSRPVADGFARDALSADFEALRAQLEAEGYFEPNLWHVAYRVAEVVAMYWAGIRLIWAGYWFLGAIVAGIAQGRCGWLQHEGGHYSLTGNIKLDRHMQMIIYGLGCGMSGCYWRNQHNKHHATPQKLGADPDLQTMPLVAFHGLIGAKARGAGKSWLAWQAPLFFGGVITTLVSFGWQFVQHPKHALRVGNQLELGYMALRYALWYAAFGHLGLGGAFRLYAFYVAVGGTYIFTNFAVSHTHKDVVPHDKHISWTLYSANHTTNQSNTPLVNWWMAYLNFQIEHHLFPSMPQYNHPKICGRVKQLFEKHGVEYDVRTYAKSMRDTYVNLLAVGNASHSLHQRNEGLTTRESAAVRVTGH</sequence>
<dbReference type="PROSITE" id="PS00191">
    <property type="entry name" value="CYTOCHROME_B5_1"/>
    <property type="match status" value="1"/>
</dbReference>
<keyword evidence="15" id="KW-1185">Reference proteome</keyword>
<dbReference type="GO" id="GO:0016717">
    <property type="term" value="F:oxidoreductase activity, acting on paired donors, with oxidation of a pair of donors resulting in the reduction of molecular oxygen to two molecules of water"/>
    <property type="evidence" value="ECO:0007669"/>
    <property type="project" value="TreeGrafter"/>
</dbReference>
<dbReference type="InterPro" id="IPR018506">
    <property type="entry name" value="Cyt_B5_heme-BS"/>
</dbReference>
<dbReference type="eggNOG" id="KOG4232">
    <property type="taxonomic scope" value="Eukaryota"/>
</dbReference>
<dbReference type="Pfam" id="PF00487">
    <property type="entry name" value="FA_desaturase"/>
    <property type="match status" value="1"/>
</dbReference>
<protein>
    <recommendedName>
        <fullName evidence="13">Cytochrome b5 heme-binding domain-containing protein</fullName>
    </recommendedName>
</protein>
<feature type="region of interest" description="Disordered" evidence="11">
    <location>
        <begin position="436"/>
        <end position="455"/>
    </location>
</feature>
<dbReference type="PANTHER" id="PTHR19353">
    <property type="entry name" value="FATTY ACID DESATURASE 2"/>
    <property type="match status" value="1"/>
</dbReference>
<keyword evidence="10 12" id="KW-0472">Membrane</keyword>
<dbReference type="EnsemblProtists" id="EOD26683">
    <property type="protein sequence ID" value="EOD26683"/>
    <property type="gene ID" value="EMIHUDRAFT_443389"/>
</dbReference>
<evidence type="ECO:0000256" key="3">
    <source>
        <dbReference type="ARBA" id="ARBA00022617"/>
    </source>
</evidence>
<dbReference type="Pfam" id="PF00173">
    <property type="entry name" value="Cyt-b5"/>
    <property type="match status" value="1"/>
</dbReference>
<dbReference type="GeneID" id="17272228"/>
<dbReference type="PANTHER" id="PTHR19353:SF88">
    <property type="entry name" value="DELTA(5) FATTY ACID DESATURASE FAT-4"/>
    <property type="match status" value="1"/>
</dbReference>
<evidence type="ECO:0000256" key="2">
    <source>
        <dbReference type="ARBA" id="ARBA00009295"/>
    </source>
</evidence>
<feature type="transmembrane region" description="Helical" evidence="12">
    <location>
        <begin position="291"/>
        <end position="310"/>
    </location>
</feature>
<keyword evidence="6 12" id="KW-1133">Transmembrane helix</keyword>
<keyword evidence="4 12" id="KW-0812">Transmembrane</keyword>